<gene>
    <name evidence="1" type="ORF">Nepgr_023958</name>
</gene>
<reference evidence="1" key="1">
    <citation type="submission" date="2023-05" db="EMBL/GenBank/DDBJ databases">
        <title>Nepenthes gracilis genome sequencing.</title>
        <authorList>
            <person name="Fukushima K."/>
        </authorList>
    </citation>
    <scope>NUCLEOTIDE SEQUENCE</scope>
    <source>
        <strain evidence="1">SING2019-196</strain>
    </source>
</reference>
<dbReference type="Proteomes" id="UP001279734">
    <property type="component" value="Unassembled WGS sequence"/>
</dbReference>
<sequence length="426" mass="45731">MSCFPKSPSIPSVGKSECLTASNVGLGVLNLKTPCVQSGERVGHEGLAEASAFLSPPAVDDSSVSGVVEPVGCVQVAASGVSRFDELGPDSAPGEIMLEDMNSSSPGVRVASDAEFSTIVGISDDGGFNRLLPVSDPKFCCQQFLPASQNLSPAMALDEAPLLKVVRFAPEFLSAMAPSCAPHRRMLAPCSDGSVLLLSMKWMLGCFGALALFVGSRLLCVKTPGVGMADFVAPLAPLLIQDEYVSLGRWFIEPEVVFVADGPLQRLLASDYFGRIGYLVRLWLVYLTLSWDAVVRWLNCFAIGSTTLLMDGAPSSQALVYQLQLDSPLMIWNSTSVDAEILQIVGCWQHHDSLLKGDVKLLKLLLKSSRLQILVVAIRITTLWFQHDVEELTAVGVRPLASSLLLVFCIWCGQSGACAVPYFELC</sequence>
<dbReference type="AlphaFoldDB" id="A0AAD3T2C0"/>
<accession>A0AAD3T2C0</accession>
<protein>
    <submittedName>
        <fullName evidence="1">Uncharacterized protein</fullName>
    </submittedName>
</protein>
<comment type="caution">
    <text evidence="1">The sequence shown here is derived from an EMBL/GenBank/DDBJ whole genome shotgun (WGS) entry which is preliminary data.</text>
</comment>
<proteinExistence type="predicted"/>
<keyword evidence="2" id="KW-1185">Reference proteome</keyword>
<dbReference type="EMBL" id="BSYO01000024">
    <property type="protein sequence ID" value="GMH22115.1"/>
    <property type="molecule type" value="Genomic_DNA"/>
</dbReference>
<evidence type="ECO:0000313" key="2">
    <source>
        <dbReference type="Proteomes" id="UP001279734"/>
    </source>
</evidence>
<evidence type="ECO:0000313" key="1">
    <source>
        <dbReference type="EMBL" id="GMH22115.1"/>
    </source>
</evidence>
<organism evidence="1 2">
    <name type="scientific">Nepenthes gracilis</name>
    <name type="common">Slender pitcher plant</name>
    <dbReference type="NCBI Taxonomy" id="150966"/>
    <lineage>
        <taxon>Eukaryota</taxon>
        <taxon>Viridiplantae</taxon>
        <taxon>Streptophyta</taxon>
        <taxon>Embryophyta</taxon>
        <taxon>Tracheophyta</taxon>
        <taxon>Spermatophyta</taxon>
        <taxon>Magnoliopsida</taxon>
        <taxon>eudicotyledons</taxon>
        <taxon>Gunneridae</taxon>
        <taxon>Pentapetalae</taxon>
        <taxon>Caryophyllales</taxon>
        <taxon>Nepenthaceae</taxon>
        <taxon>Nepenthes</taxon>
    </lineage>
</organism>
<name>A0AAD3T2C0_NEPGR</name>